<keyword evidence="2" id="KW-1133">Transmembrane helix</keyword>
<dbReference type="AlphaFoldDB" id="U2E6V4"/>
<gene>
    <name evidence="3" type="ORF">SSPSH_001549</name>
</gene>
<keyword evidence="2" id="KW-0472">Membrane</keyword>
<proteinExistence type="predicted"/>
<name>U2E6V4_9GAMM</name>
<evidence type="ECO:0000256" key="2">
    <source>
        <dbReference type="SAM" id="Phobius"/>
    </source>
</evidence>
<accession>U2E6V4</accession>
<protein>
    <submittedName>
        <fullName evidence="3">Uncharacterized protein</fullName>
    </submittedName>
</protein>
<evidence type="ECO:0000313" key="3">
    <source>
        <dbReference type="EMBL" id="ERJ19481.1"/>
    </source>
</evidence>
<sequence>MTTPRKFGPRIILLLSLTTAGSLVAGTWWYGQSSDRTNPSTTPTPTVAEDGHRDPAASSPPLGDSPSPDTRSGVAKLELRLDGSTQLVDHGNTHESRVRKHQASTQGVDAETAGAFVENDERDDPLDLQVPSSLHGDTDEPSVDEAVAAATAEPNPLDVSEFREHAPEVESYNLFKSEYGLRGFMKQNWINQRVALQGGLGLNDDRLIKTDSDFRDDIAFGMGLIVAF</sequence>
<feature type="compositionally biased region" description="Polar residues" evidence="1">
    <location>
        <begin position="30"/>
        <end position="45"/>
    </location>
</feature>
<organism evidence="3 4">
    <name type="scientific">Salinisphaera shabanensis E1L3A</name>
    <dbReference type="NCBI Taxonomy" id="1033802"/>
    <lineage>
        <taxon>Bacteria</taxon>
        <taxon>Pseudomonadati</taxon>
        <taxon>Pseudomonadota</taxon>
        <taxon>Gammaproteobacteria</taxon>
        <taxon>Salinisphaerales</taxon>
        <taxon>Salinisphaeraceae</taxon>
        <taxon>Salinisphaera</taxon>
    </lineage>
</organism>
<comment type="caution">
    <text evidence="3">The sequence shown here is derived from an EMBL/GenBank/DDBJ whole genome shotgun (WGS) entry which is preliminary data.</text>
</comment>
<feature type="region of interest" description="Disordered" evidence="1">
    <location>
        <begin position="30"/>
        <end position="142"/>
    </location>
</feature>
<feature type="transmembrane region" description="Helical" evidence="2">
    <location>
        <begin position="12"/>
        <end position="31"/>
    </location>
</feature>
<dbReference type="Proteomes" id="UP000006242">
    <property type="component" value="Unassembled WGS sequence"/>
</dbReference>
<dbReference type="EMBL" id="AFNV02000009">
    <property type="protein sequence ID" value="ERJ19481.1"/>
    <property type="molecule type" value="Genomic_DNA"/>
</dbReference>
<keyword evidence="4" id="KW-1185">Reference proteome</keyword>
<reference evidence="3 4" key="2">
    <citation type="journal article" date="2013" name="PLoS ONE">
        <title>INDIGO - INtegrated Data Warehouse of MIcrobial GenOmes with Examples from the Red Sea Extremophiles.</title>
        <authorList>
            <person name="Alam I."/>
            <person name="Antunes A."/>
            <person name="Kamau A.A."/>
            <person name="Ba Alawi W."/>
            <person name="Kalkatawi M."/>
            <person name="Stingl U."/>
            <person name="Bajic V.B."/>
        </authorList>
    </citation>
    <scope>NUCLEOTIDE SEQUENCE [LARGE SCALE GENOMIC DNA]</scope>
    <source>
        <strain evidence="3 4">E1L3A</strain>
    </source>
</reference>
<feature type="compositionally biased region" description="Low complexity" evidence="1">
    <location>
        <begin position="56"/>
        <end position="69"/>
    </location>
</feature>
<keyword evidence="2" id="KW-0812">Transmembrane</keyword>
<evidence type="ECO:0000313" key="4">
    <source>
        <dbReference type="Proteomes" id="UP000006242"/>
    </source>
</evidence>
<evidence type="ECO:0000256" key="1">
    <source>
        <dbReference type="SAM" id="MobiDB-lite"/>
    </source>
</evidence>
<reference evidence="3 4" key="1">
    <citation type="journal article" date="2011" name="J. Bacteriol.">
        <title>Genome sequence of Salinisphaera shabanensis, a gammaproteobacterium from the harsh, variable environment of the brine-seawater interface of the Shaban Deep in the Red Sea.</title>
        <authorList>
            <person name="Antunes A."/>
            <person name="Alam I."/>
            <person name="Bajic V.B."/>
            <person name="Stingl U."/>
        </authorList>
    </citation>
    <scope>NUCLEOTIDE SEQUENCE [LARGE SCALE GENOMIC DNA]</scope>
    <source>
        <strain evidence="3 4">E1L3A</strain>
    </source>
</reference>